<protein>
    <submittedName>
        <fullName evidence="1">Uncharacterized protein</fullName>
    </submittedName>
</protein>
<proteinExistence type="predicted"/>
<dbReference type="AlphaFoldDB" id="A0A0L9VLP7"/>
<sequence length="104" mass="12261">MKVTWMLLWLDEGSDDFVQEEAYGAPAMVDEEDERWQGRREKTLWWWREGFWRKEGSGSELPSACHGDSGLDGGDLRHWRLGLGIRVSLLENIMMTWHAMWQGY</sequence>
<accession>A0A0L9VLP7</accession>
<reference evidence="2" key="1">
    <citation type="journal article" date="2015" name="Proc. Natl. Acad. Sci. U.S.A.">
        <title>Genome sequencing of adzuki bean (Vigna angularis) provides insight into high starch and low fat accumulation and domestication.</title>
        <authorList>
            <person name="Yang K."/>
            <person name="Tian Z."/>
            <person name="Chen C."/>
            <person name="Luo L."/>
            <person name="Zhao B."/>
            <person name="Wang Z."/>
            <person name="Yu L."/>
            <person name="Li Y."/>
            <person name="Sun Y."/>
            <person name="Li W."/>
            <person name="Chen Y."/>
            <person name="Li Y."/>
            <person name="Zhang Y."/>
            <person name="Ai D."/>
            <person name="Zhao J."/>
            <person name="Shang C."/>
            <person name="Ma Y."/>
            <person name="Wu B."/>
            <person name="Wang M."/>
            <person name="Gao L."/>
            <person name="Sun D."/>
            <person name="Zhang P."/>
            <person name="Guo F."/>
            <person name="Wang W."/>
            <person name="Li Y."/>
            <person name="Wang J."/>
            <person name="Varshney R.K."/>
            <person name="Wang J."/>
            <person name="Ling H.Q."/>
            <person name="Wan P."/>
        </authorList>
    </citation>
    <scope>NUCLEOTIDE SEQUENCE</scope>
    <source>
        <strain evidence="2">cv. Jingnong 6</strain>
    </source>
</reference>
<gene>
    <name evidence="1" type="ORF">LR48_Vigan10g180500</name>
</gene>
<evidence type="ECO:0000313" key="1">
    <source>
        <dbReference type="EMBL" id="KOM55913.1"/>
    </source>
</evidence>
<dbReference type="EMBL" id="CM003380">
    <property type="protein sequence ID" value="KOM55913.1"/>
    <property type="molecule type" value="Genomic_DNA"/>
</dbReference>
<dbReference type="Gramene" id="KOM55913">
    <property type="protein sequence ID" value="KOM55913"/>
    <property type="gene ID" value="LR48_Vigan10g180500"/>
</dbReference>
<evidence type="ECO:0000313" key="2">
    <source>
        <dbReference type="Proteomes" id="UP000053144"/>
    </source>
</evidence>
<dbReference type="Proteomes" id="UP000053144">
    <property type="component" value="Chromosome 10"/>
</dbReference>
<organism evidence="1 2">
    <name type="scientific">Phaseolus angularis</name>
    <name type="common">Azuki bean</name>
    <name type="synonym">Vigna angularis</name>
    <dbReference type="NCBI Taxonomy" id="3914"/>
    <lineage>
        <taxon>Eukaryota</taxon>
        <taxon>Viridiplantae</taxon>
        <taxon>Streptophyta</taxon>
        <taxon>Embryophyta</taxon>
        <taxon>Tracheophyta</taxon>
        <taxon>Spermatophyta</taxon>
        <taxon>Magnoliopsida</taxon>
        <taxon>eudicotyledons</taxon>
        <taxon>Gunneridae</taxon>
        <taxon>Pentapetalae</taxon>
        <taxon>rosids</taxon>
        <taxon>fabids</taxon>
        <taxon>Fabales</taxon>
        <taxon>Fabaceae</taxon>
        <taxon>Papilionoideae</taxon>
        <taxon>50 kb inversion clade</taxon>
        <taxon>NPAAA clade</taxon>
        <taxon>indigoferoid/millettioid clade</taxon>
        <taxon>Phaseoleae</taxon>
        <taxon>Vigna</taxon>
    </lineage>
</organism>
<name>A0A0L9VLP7_PHAAN</name>